<dbReference type="PANTHER" id="PTHR43639">
    <property type="entry name" value="OXIDOREDUCTASE, SHORT-CHAIN DEHYDROGENASE/REDUCTASE FAMILY (AFU_ORTHOLOGUE AFUA_5G02870)"/>
    <property type="match status" value="1"/>
</dbReference>
<organism evidence="4 5">
    <name type="scientific">Haloarcula nitratireducens</name>
    <dbReference type="NCBI Taxonomy" id="2487749"/>
    <lineage>
        <taxon>Archaea</taxon>
        <taxon>Methanobacteriati</taxon>
        <taxon>Methanobacteriota</taxon>
        <taxon>Stenosarchaea group</taxon>
        <taxon>Halobacteria</taxon>
        <taxon>Halobacteriales</taxon>
        <taxon>Haloarculaceae</taxon>
        <taxon>Haloarcula</taxon>
    </lineage>
</organism>
<dbReference type="GO" id="GO:0016491">
    <property type="term" value="F:oxidoreductase activity"/>
    <property type="evidence" value="ECO:0007669"/>
    <property type="project" value="UniProtKB-KW"/>
</dbReference>
<dbReference type="InterPro" id="IPR057326">
    <property type="entry name" value="KR_dom"/>
</dbReference>
<evidence type="ECO:0000256" key="2">
    <source>
        <dbReference type="ARBA" id="ARBA00023002"/>
    </source>
</evidence>
<dbReference type="PRINTS" id="PR00081">
    <property type="entry name" value="GDHRDH"/>
</dbReference>
<dbReference type="PROSITE" id="PS00061">
    <property type="entry name" value="ADH_SHORT"/>
    <property type="match status" value="1"/>
</dbReference>
<dbReference type="FunFam" id="3.40.50.720:FF:000084">
    <property type="entry name" value="Short-chain dehydrogenase reductase"/>
    <property type="match status" value="1"/>
</dbReference>
<dbReference type="EMBL" id="RKLT01000013">
    <property type="protein sequence ID" value="MBX0297042.1"/>
    <property type="molecule type" value="Genomic_DNA"/>
</dbReference>
<evidence type="ECO:0000259" key="3">
    <source>
        <dbReference type="SMART" id="SM00822"/>
    </source>
</evidence>
<dbReference type="AlphaFoldDB" id="A0AAW4PIK1"/>
<evidence type="ECO:0000313" key="5">
    <source>
        <dbReference type="Proteomes" id="UP001430455"/>
    </source>
</evidence>
<keyword evidence="5" id="KW-1185">Reference proteome</keyword>
<dbReference type="Gene3D" id="3.40.50.720">
    <property type="entry name" value="NAD(P)-binding Rossmann-like Domain"/>
    <property type="match status" value="1"/>
</dbReference>
<dbReference type="SMART" id="SM00822">
    <property type="entry name" value="PKS_KR"/>
    <property type="match status" value="1"/>
</dbReference>
<dbReference type="PRINTS" id="PR00080">
    <property type="entry name" value="SDRFAMILY"/>
</dbReference>
<proteinExistence type="inferred from homology"/>
<sequence>MPLDYTHQPITVAGKTAVVVGGTSGIGRAIALGFAAEGADVVPTSRTPEKVERTAAEIRERGVETVEATCDVTDRASLERLRDDVIDSLGHVDVLVNSSSSIARSSVSAVTEDEWEGVLDVQLDGPVRATQVFAKRMDEGAVVNISSASSVSALPDLAAYTTAKGGIDAFTRAAAAELGPEIRVNAIRPGFVRTEQTKGTYSEGDHRYEVIKSRTTNGRLAEPAEITGAAVYLASDAASYTTGEILTVDDGFLSATFEE</sequence>
<gene>
    <name evidence="4" type="ORF">EGH23_19370</name>
</gene>
<reference evidence="4 5" key="1">
    <citation type="submission" date="2021-06" db="EMBL/GenBank/DDBJ databases">
        <title>Halomicroarcula sp. a new haloarchaeum isolated from saline soil.</title>
        <authorList>
            <person name="Duran-Viseras A."/>
            <person name="Sanchez-Porro C."/>
            <person name="Ventosa A."/>
        </authorList>
    </citation>
    <scope>NUCLEOTIDE SEQUENCE [LARGE SCALE GENOMIC DNA]</scope>
    <source>
        <strain evidence="4 5">F27</strain>
    </source>
</reference>
<feature type="domain" description="Ketoreductase" evidence="3">
    <location>
        <begin position="15"/>
        <end position="194"/>
    </location>
</feature>
<dbReference type="CDD" id="cd05233">
    <property type="entry name" value="SDR_c"/>
    <property type="match status" value="1"/>
</dbReference>
<comment type="similarity">
    <text evidence="1">Belongs to the short-chain dehydrogenases/reductases (SDR) family.</text>
</comment>
<dbReference type="PANTHER" id="PTHR43639:SF1">
    <property type="entry name" value="SHORT-CHAIN DEHYDROGENASE_REDUCTASE FAMILY PROTEIN"/>
    <property type="match status" value="1"/>
</dbReference>
<keyword evidence="2" id="KW-0560">Oxidoreductase</keyword>
<accession>A0AAW4PIK1</accession>
<dbReference type="Pfam" id="PF13561">
    <property type="entry name" value="adh_short_C2"/>
    <property type="match status" value="1"/>
</dbReference>
<protein>
    <submittedName>
        <fullName evidence="4">SDR family oxidoreductase</fullName>
    </submittedName>
</protein>
<evidence type="ECO:0000313" key="4">
    <source>
        <dbReference type="EMBL" id="MBX0297042.1"/>
    </source>
</evidence>
<comment type="caution">
    <text evidence="4">The sequence shown here is derived from an EMBL/GenBank/DDBJ whole genome shotgun (WGS) entry which is preliminary data.</text>
</comment>
<dbReference type="RefSeq" id="WP_220581634.1">
    <property type="nucleotide sequence ID" value="NZ_RKLT01000013.1"/>
</dbReference>
<name>A0AAW4PIK1_9EURY</name>
<evidence type="ECO:0000256" key="1">
    <source>
        <dbReference type="ARBA" id="ARBA00006484"/>
    </source>
</evidence>
<dbReference type="Proteomes" id="UP001430455">
    <property type="component" value="Unassembled WGS sequence"/>
</dbReference>
<dbReference type="SUPFAM" id="SSF51735">
    <property type="entry name" value="NAD(P)-binding Rossmann-fold domains"/>
    <property type="match status" value="1"/>
</dbReference>
<dbReference type="InterPro" id="IPR036291">
    <property type="entry name" value="NAD(P)-bd_dom_sf"/>
</dbReference>
<dbReference type="InterPro" id="IPR020904">
    <property type="entry name" value="Sc_DH/Rdtase_CS"/>
</dbReference>
<dbReference type="InterPro" id="IPR002347">
    <property type="entry name" value="SDR_fam"/>
</dbReference>